<gene>
    <name evidence="2" type="ORF">GCM10011511_40890</name>
</gene>
<reference evidence="2" key="1">
    <citation type="journal article" date="2014" name="Int. J. Syst. Evol. Microbiol.">
        <title>Complete genome sequence of Corynebacterium casei LMG S-19264T (=DSM 44701T), isolated from a smear-ripened cheese.</title>
        <authorList>
            <consortium name="US DOE Joint Genome Institute (JGI-PGF)"/>
            <person name="Walter F."/>
            <person name="Albersmeier A."/>
            <person name="Kalinowski J."/>
            <person name="Ruckert C."/>
        </authorList>
    </citation>
    <scope>NUCLEOTIDE SEQUENCE</scope>
    <source>
        <strain evidence="2">CGMCC 1.15448</strain>
    </source>
</reference>
<proteinExistence type="predicted"/>
<dbReference type="EMBL" id="BMJC01000004">
    <property type="protein sequence ID" value="GGB13064.1"/>
    <property type="molecule type" value="Genomic_DNA"/>
</dbReference>
<dbReference type="RefSeq" id="WP_188935172.1">
    <property type="nucleotide sequence ID" value="NZ_BMJC01000004.1"/>
</dbReference>
<organism evidence="2 3">
    <name type="scientific">Puia dinghuensis</name>
    <dbReference type="NCBI Taxonomy" id="1792502"/>
    <lineage>
        <taxon>Bacteria</taxon>
        <taxon>Pseudomonadati</taxon>
        <taxon>Bacteroidota</taxon>
        <taxon>Chitinophagia</taxon>
        <taxon>Chitinophagales</taxon>
        <taxon>Chitinophagaceae</taxon>
        <taxon>Puia</taxon>
    </lineage>
</organism>
<dbReference type="Proteomes" id="UP000607559">
    <property type="component" value="Unassembled WGS sequence"/>
</dbReference>
<keyword evidence="1" id="KW-0175">Coiled coil</keyword>
<accession>A0A8J2UGQ1</accession>
<feature type="coiled-coil region" evidence="1">
    <location>
        <begin position="137"/>
        <end position="178"/>
    </location>
</feature>
<comment type="caution">
    <text evidence="2">The sequence shown here is derived from an EMBL/GenBank/DDBJ whole genome shotgun (WGS) entry which is preliminary data.</text>
</comment>
<name>A0A8J2UGQ1_9BACT</name>
<evidence type="ECO:0000313" key="2">
    <source>
        <dbReference type="EMBL" id="GGB13064.1"/>
    </source>
</evidence>
<reference evidence="2" key="2">
    <citation type="submission" date="2020-09" db="EMBL/GenBank/DDBJ databases">
        <authorList>
            <person name="Sun Q."/>
            <person name="Zhou Y."/>
        </authorList>
    </citation>
    <scope>NUCLEOTIDE SEQUENCE</scope>
    <source>
        <strain evidence="2">CGMCC 1.15448</strain>
    </source>
</reference>
<evidence type="ECO:0000313" key="3">
    <source>
        <dbReference type="Proteomes" id="UP000607559"/>
    </source>
</evidence>
<dbReference type="AlphaFoldDB" id="A0A8J2UGQ1"/>
<keyword evidence="3" id="KW-1185">Reference proteome</keyword>
<evidence type="ECO:0000256" key="1">
    <source>
        <dbReference type="SAM" id="Coils"/>
    </source>
</evidence>
<protein>
    <submittedName>
        <fullName evidence="2">Uncharacterized protein</fullName>
    </submittedName>
</protein>
<sequence length="209" mass="23421">MARLGKKILSAFIDVGEDKKEDNEPAVSPKVERTVVAPAAQRSTGTPADPRFADYFDKLFSDANIPGPDYYEFVRMTGAMLAIADERSRYSAAFAGLQVQGLDKEKLLSTANEYLRVLTTDADHFQKTVEAALQEKVNSRSAEAEEKSRRIQALSQEILELQQQISAMQSEIAESKEKLTASSSGYTAECERRKQQIQYDIEKIKLYIQ</sequence>